<dbReference type="EMBL" id="UINC01078188">
    <property type="protein sequence ID" value="SVC19025.1"/>
    <property type="molecule type" value="Genomic_DNA"/>
</dbReference>
<proteinExistence type="predicted"/>
<protein>
    <recommendedName>
        <fullName evidence="1">CoA carboxyltransferase N-terminal domain-containing protein</fullName>
    </recommendedName>
</protein>
<dbReference type="PROSITE" id="PS50980">
    <property type="entry name" value="COA_CT_NTER"/>
    <property type="match status" value="1"/>
</dbReference>
<dbReference type="InterPro" id="IPR011762">
    <property type="entry name" value="COA_CT_N"/>
</dbReference>
<sequence length="293" mass="31537">MSAIESKIMINSESFKKNQEDHLNLIGEIRGLEKKIADNSARSKEKFDKRGQLLPRERLKRLLDPGSFWLPLSNLAGYKMGDDDGEKNIGWGNGIGGIGYVSGVRCMIGVSDAGIKGGSGSAMGVEKGLRNAQIIFENKLPLIQLIESAGANLLRQTDMFIKGGRSFANLAKMSAKGLPTIGVVHGSSTAGGAYQTGLSDYIIVVKERSKIFLAGPPLLKASTGEIATDEEIGGADLHYAVSGLAEYMAKDDAHAIEIARDVVKSIGWNNDFISTQKKDYNEPIYSTEELIGV</sequence>
<dbReference type="PANTHER" id="PTHR22855:SF46">
    <property type="entry name" value="METHYLCROTONOYL-COA CARBOXYLASE"/>
    <property type="match status" value="1"/>
</dbReference>
<organism evidence="2">
    <name type="scientific">marine metagenome</name>
    <dbReference type="NCBI Taxonomy" id="408172"/>
    <lineage>
        <taxon>unclassified sequences</taxon>
        <taxon>metagenomes</taxon>
        <taxon>ecological metagenomes</taxon>
    </lineage>
</organism>
<feature type="domain" description="CoA carboxyltransferase N-terminal" evidence="1">
    <location>
        <begin position="19"/>
        <end position="278"/>
    </location>
</feature>
<dbReference type="InterPro" id="IPR034733">
    <property type="entry name" value="AcCoA_carboxyl_beta"/>
</dbReference>
<evidence type="ECO:0000259" key="1">
    <source>
        <dbReference type="PROSITE" id="PS50980"/>
    </source>
</evidence>
<dbReference type="InterPro" id="IPR029045">
    <property type="entry name" value="ClpP/crotonase-like_dom_sf"/>
</dbReference>
<feature type="non-terminal residue" evidence="2">
    <location>
        <position position="293"/>
    </location>
</feature>
<dbReference type="Pfam" id="PF01039">
    <property type="entry name" value="Carboxyl_trans"/>
    <property type="match status" value="1"/>
</dbReference>
<evidence type="ECO:0000313" key="2">
    <source>
        <dbReference type="EMBL" id="SVC19025.1"/>
    </source>
</evidence>
<dbReference type="Gene3D" id="3.90.226.10">
    <property type="entry name" value="2-enoyl-CoA Hydratase, Chain A, domain 1"/>
    <property type="match status" value="1"/>
</dbReference>
<accession>A0A382K5C4</accession>
<dbReference type="AlphaFoldDB" id="A0A382K5C4"/>
<dbReference type="PANTHER" id="PTHR22855">
    <property type="entry name" value="ACETYL, PROPIONYL, PYRUVATE, AND GLUTACONYL CARBOXYLASE-RELATED"/>
    <property type="match status" value="1"/>
</dbReference>
<dbReference type="SUPFAM" id="SSF52096">
    <property type="entry name" value="ClpP/crotonase"/>
    <property type="match status" value="1"/>
</dbReference>
<gene>
    <name evidence="2" type="ORF">METZ01_LOCUS271879</name>
</gene>
<name>A0A382K5C4_9ZZZZ</name>
<reference evidence="2" key="1">
    <citation type="submission" date="2018-05" db="EMBL/GenBank/DDBJ databases">
        <authorList>
            <person name="Lanie J.A."/>
            <person name="Ng W.-L."/>
            <person name="Kazmierczak K.M."/>
            <person name="Andrzejewski T.M."/>
            <person name="Davidsen T.M."/>
            <person name="Wayne K.J."/>
            <person name="Tettelin H."/>
            <person name="Glass J.I."/>
            <person name="Rusch D."/>
            <person name="Podicherti R."/>
            <person name="Tsui H.-C.T."/>
            <person name="Winkler M.E."/>
        </authorList>
    </citation>
    <scope>NUCLEOTIDE SEQUENCE</scope>
</reference>
<dbReference type="InterPro" id="IPR045190">
    <property type="entry name" value="MCCB/AccD1-like"/>
</dbReference>